<dbReference type="Proteomes" id="UP000215453">
    <property type="component" value="Chromosome 10"/>
</dbReference>
<dbReference type="PANTHER" id="PTHR11552">
    <property type="entry name" value="GLUCOSE-METHANOL-CHOLINE GMC OXIDOREDUCTASE"/>
    <property type="match status" value="1"/>
</dbReference>
<dbReference type="GO" id="GO:0050660">
    <property type="term" value="F:flavin adenine dinucleotide binding"/>
    <property type="evidence" value="ECO:0007669"/>
    <property type="project" value="InterPro"/>
</dbReference>
<dbReference type="InterPro" id="IPR007867">
    <property type="entry name" value="GMC_OxRtase_C"/>
</dbReference>
<dbReference type="PIRSF" id="PIRSF000137">
    <property type="entry name" value="Alcohol_oxidase"/>
    <property type="match status" value="1"/>
</dbReference>
<dbReference type="Pfam" id="PF05199">
    <property type="entry name" value="GMC_oxred_C"/>
    <property type="match status" value="1"/>
</dbReference>
<evidence type="ECO:0000256" key="2">
    <source>
        <dbReference type="PIRSR" id="PIRSR000137-2"/>
    </source>
</evidence>
<dbReference type="EMBL" id="LT882685">
    <property type="protein sequence ID" value="SMY28092.1"/>
    <property type="molecule type" value="Genomic_DNA"/>
</dbReference>
<reference evidence="4 5" key="1">
    <citation type="submission" date="2016-10" db="EMBL/GenBank/DDBJ databases">
        <authorList>
            <person name="Varghese N."/>
        </authorList>
    </citation>
    <scope>NUCLEOTIDE SEQUENCE [LARGE SCALE GENOMIC DNA]</scope>
</reference>
<dbReference type="AlphaFoldDB" id="A0A1Y6LUN2"/>
<dbReference type="PROSITE" id="PS00624">
    <property type="entry name" value="GMC_OXRED_2"/>
    <property type="match status" value="1"/>
</dbReference>
<sequence length="617" mass="66850">MTNTSSDPEAFSSQTYDYLIVGGGTAGLVVAARLTEDSNVTVGVLEAGKNHLDDPLVDTPAAFKDMMMKEDYDWGFLTEPQKYNSNLNHHIPRGKMLGGSSGSNFLMYVRGSDQDYDDWAIITGDETWSSANMKPYMRKHQTLDPIDEAAAFDRSLCPFVGENHGTSGPIHTGFNDTFFPIEADLIKAFDDVTGMDKRPTDPYFGDHIGFYHTLGSIARTGPHKGKRSYAARTYFEPNAHRPNLHVLTEATVHKIELEGTTATGVTFSHGGKIFTAHANGEVIVSCGAIQSPQILELSGIGDPDVLKSAGVECKVANPAIGNNLQDHVLSAVGWEMKEGILTLDSLARPDVIQAAQKQLIEDQSGPLTCTSTTHGFFPYKKFATQAKQDEIIKSIEASMSDATTFQQKQYARIIAHLKADDSANLQVVVVPISCGYEAGVADQRKLLRAPDSLDALNQVMVIMALQYPVSRGSVHIKTANVEDHPALDPGFLSHPADVAVLGAGITMLGRSAHSPHLADKISRQVKPAPEVDICDPDQAEAWVRQWILSEYHPCGSVALGDALDTRLRVKGAKNLRVIDASVFPNHVSGNIQSSVYMVAERGADIIKEDRAAAVVQG</sequence>
<organism evidence="4 5">
    <name type="scientific">Zymoseptoria tritici ST99CH_1A5</name>
    <dbReference type="NCBI Taxonomy" id="1276529"/>
    <lineage>
        <taxon>Eukaryota</taxon>
        <taxon>Fungi</taxon>
        <taxon>Dikarya</taxon>
        <taxon>Ascomycota</taxon>
        <taxon>Pezizomycotina</taxon>
        <taxon>Dothideomycetes</taxon>
        <taxon>Dothideomycetidae</taxon>
        <taxon>Mycosphaerellales</taxon>
        <taxon>Mycosphaerellaceae</taxon>
        <taxon>Zymoseptoria</taxon>
    </lineage>
</organism>
<keyword evidence="2" id="KW-0274">FAD</keyword>
<dbReference type="InterPro" id="IPR000172">
    <property type="entry name" value="GMC_OxRdtase_N"/>
</dbReference>
<dbReference type="InterPro" id="IPR012132">
    <property type="entry name" value="GMC_OxRdtase"/>
</dbReference>
<dbReference type="Gene3D" id="3.50.50.60">
    <property type="entry name" value="FAD/NAD(P)-binding domain"/>
    <property type="match status" value="1"/>
</dbReference>
<protein>
    <recommendedName>
        <fullName evidence="3">Glucose-methanol-choline oxidoreductase N-terminal domain-containing protein</fullName>
    </recommendedName>
</protein>
<dbReference type="PANTHER" id="PTHR11552:SF210">
    <property type="entry name" value="GLUCOSE-METHANOL-CHOLINE OXIDOREDUCTASE N-TERMINAL DOMAIN-CONTAINING PROTEIN-RELATED"/>
    <property type="match status" value="1"/>
</dbReference>
<dbReference type="SUPFAM" id="SSF51905">
    <property type="entry name" value="FAD/NAD(P)-binding domain"/>
    <property type="match status" value="1"/>
</dbReference>
<gene>
    <name evidence="4" type="ORF">ZT1A5_G9537</name>
</gene>
<dbReference type="InterPro" id="IPR036188">
    <property type="entry name" value="FAD/NAD-bd_sf"/>
</dbReference>
<evidence type="ECO:0000256" key="1">
    <source>
        <dbReference type="ARBA" id="ARBA00010790"/>
    </source>
</evidence>
<feature type="binding site" evidence="2">
    <location>
        <position position="252"/>
    </location>
    <ligand>
        <name>FAD</name>
        <dbReference type="ChEBI" id="CHEBI:57692"/>
    </ligand>
</feature>
<evidence type="ECO:0000259" key="3">
    <source>
        <dbReference type="PROSITE" id="PS00624"/>
    </source>
</evidence>
<name>A0A1Y6LUN2_ZYMTR</name>
<comment type="similarity">
    <text evidence="1">Belongs to the GMC oxidoreductase family.</text>
</comment>
<accession>A0A1Y6LUN2</accession>
<evidence type="ECO:0000313" key="5">
    <source>
        <dbReference type="Proteomes" id="UP000215453"/>
    </source>
</evidence>
<evidence type="ECO:0000313" key="4">
    <source>
        <dbReference type="EMBL" id="SMY28092.1"/>
    </source>
</evidence>
<dbReference type="GO" id="GO:0016614">
    <property type="term" value="F:oxidoreductase activity, acting on CH-OH group of donors"/>
    <property type="evidence" value="ECO:0007669"/>
    <property type="project" value="InterPro"/>
</dbReference>
<dbReference type="Pfam" id="PF00732">
    <property type="entry name" value="GMC_oxred_N"/>
    <property type="match status" value="1"/>
</dbReference>
<keyword evidence="2" id="KW-0285">Flavoprotein</keyword>
<feature type="domain" description="Glucose-methanol-choline oxidoreductase N-terminal" evidence="3">
    <location>
        <begin position="287"/>
        <end position="301"/>
    </location>
</feature>
<dbReference type="SUPFAM" id="SSF54373">
    <property type="entry name" value="FAD-linked reductases, C-terminal domain"/>
    <property type="match status" value="1"/>
</dbReference>
<proteinExistence type="inferred from homology"/>
<dbReference type="Gene3D" id="3.30.560.10">
    <property type="entry name" value="Glucose Oxidase, domain 3"/>
    <property type="match status" value="1"/>
</dbReference>
<comment type="cofactor">
    <cofactor evidence="2">
        <name>FAD</name>
        <dbReference type="ChEBI" id="CHEBI:57692"/>
    </cofactor>
</comment>